<evidence type="ECO:0000256" key="1">
    <source>
        <dbReference type="SAM" id="SignalP"/>
    </source>
</evidence>
<accession>A0ABS5HIH5</accession>
<dbReference type="Pfam" id="PF05538">
    <property type="entry name" value="Campylo_MOMP"/>
    <property type="match status" value="1"/>
</dbReference>
<feature type="signal peptide" evidence="1">
    <location>
        <begin position="1"/>
        <end position="23"/>
    </location>
</feature>
<evidence type="ECO:0000313" key="2">
    <source>
        <dbReference type="EMBL" id="MBR8463846.1"/>
    </source>
</evidence>
<feature type="chain" id="PRO_5047212384" evidence="1">
    <location>
        <begin position="24"/>
        <end position="405"/>
    </location>
</feature>
<gene>
    <name evidence="2" type="ORF">KDD93_04550</name>
</gene>
<dbReference type="Gene3D" id="2.40.160.10">
    <property type="entry name" value="Porin"/>
    <property type="match status" value="1"/>
</dbReference>
<organism evidence="2 3">
    <name type="scientific">Campylobacter anatolicus</name>
    <dbReference type="NCBI Taxonomy" id="2829105"/>
    <lineage>
        <taxon>Bacteria</taxon>
        <taxon>Pseudomonadati</taxon>
        <taxon>Campylobacterota</taxon>
        <taxon>Epsilonproteobacteria</taxon>
        <taxon>Campylobacterales</taxon>
        <taxon>Campylobacteraceae</taxon>
        <taxon>Campylobacter</taxon>
    </lineage>
</organism>
<evidence type="ECO:0000313" key="3">
    <source>
        <dbReference type="Proteomes" id="UP000682951"/>
    </source>
</evidence>
<sequence length="405" mass="44645">MRLAKLSLATIVALGAFSSIACATPLEEAIKNVDVSGYARYRYTNDTNEDKNVKDTKADHRFRVVATFKAAIDDNFFGVLGLRYDARDGSGSREKGTDLTDTTGTFGVWEAYVGYSIGNTTITAGKQLIKTYFDDGDISGTGIKIMNKDIEGLTLTAAAFDAISNYTFENDGPLLKDIKADNFNASGNLYLVGAMGTYDPVAFSVWYANLTDVAAIYAGDIALNFNINDIKLSLKGQYAHNEADHKDYTDGDFYGVQAGVGAFGVKFNAGYINYSADDKDANTVGKSFVSLDANGKFINPSKILQGVMSGSKNYYNNIKDDNEFWFVNASYTYDKYSIGAGYTDGEGYSHKLSVVEADRSEWYAQLGYKHSKKLNFTTWYASAKDEKSGKEFTQDRVRFEARYNF</sequence>
<dbReference type="EMBL" id="JAGSSW010000003">
    <property type="protein sequence ID" value="MBR8463846.1"/>
    <property type="molecule type" value="Genomic_DNA"/>
</dbReference>
<protein>
    <submittedName>
        <fullName evidence="2">Porin</fullName>
    </submittedName>
</protein>
<dbReference type="Proteomes" id="UP000682951">
    <property type="component" value="Unassembled WGS sequence"/>
</dbReference>
<dbReference type="PROSITE" id="PS51257">
    <property type="entry name" value="PROKAR_LIPOPROTEIN"/>
    <property type="match status" value="1"/>
</dbReference>
<dbReference type="RefSeq" id="WP_212141885.1">
    <property type="nucleotide sequence ID" value="NZ_JAGSSW010000003.1"/>
</dbReference>
<proteinExistence type="predicted"/>
<keyword evidence="3" id="KW-1185">Reference proteome</keyword>
<comment type="caution">
    <text evidence="2">The sequence shown here is derived from an EMBL/GenBank/DDBJ whole genome shotgun (WGS) entry which is preliminary data.</text>
</comment>
<keyword evidence="1" id="KW-0732">Signal</keyword>
<dbReference type="SUPFAM" id="SSF56935">
    <property type="entry name" value="Porins"/>
    <property type="match status" value="1"/>
</dbReference>
<reference evidence="2 3" key="1">
    <citation type="submission" date="2021-04" db="EMBL/GenBank/DDBJ databases">
        <title>Molecular and phenotypic characterization and identification of bacterial isolates recovered from the Anatolian ground squirrels (Spermophilus xanthoprymnus) and which have the potential to form a new species in the Campylobacter genus.</title>
        <authorList>
            <person name="Aydin F."/>
            <person name="Abay S."/>
            <person name="Kayman T."/>
            <person name="Karakaya E."/>
            <person name="Mustak H.K."/>
            <person name="Mustak I.B."/>
            <person name="Bilgin N."/>
            <person name="Duzler A."/>
            <person name="Sahin O."/>
            <person name="Guran O."/>
            <person name="Saticioglu I.B."/>
        </authorList>
    </citation>
    <scope>NUCLEOTIDE SEQUENCE [LARGE SCALE GENOMIC DNA]</scope>
    <source>
        <strain evidence="3">faydin-G24</strain>
    </source>
</reference>
<name>A0ABS5HIH5_9BACT</name>
<dbReference type="InterPro" id="IPR023614">
    <property type="entry name" value="Porin_dom_sf"/>
</dbReference>
<dbReference type="InterPro" id="IPR008439">
    <property type="entry name" value="Campylo_MOMP"/>
</dbReference>